<feature type="compositionally biased region" description="Basic and acidic residues" evidence="1">
    <location>
        <begin position="75"/>
        <end position="92"/>
    </location>
</feature>
<dbReference type="EMBL" id="BAABME010015902">
    <property type="protein sequence ID" value="GAA0143560.1"/>
    <property type="molecule type" value="Genomic_DNA"/>
</dbReference>
<dbReference type="AlphaFoldDB" id="A0AAV3NVW9"/>
<organism evidence="2 3">
    <name type="scientific">Lithospermum erythrorhizon</name>
    <name type="common">Purple gromwell</name>
    <name type="synonym">Lithospermum officinale var. erythrorhizon</name>
    <dbReference type="NCBI Taxonomy" id="34254"/>
    <lineage>
        <taxon>Eukaryota</taxon>
        <taxon>Viridiplantae</taxon>
        <taxon>Streptophyta</taxon>
        <taxon>Embryophyta</taxon>
        <taxon>Tracheophyta</taxon>
        <taxon>Spermatophyta</taxon>
        <taxon>Magnoliopsida</taxon>
        <taxon>eudicotyledons</taxon>
        <taxon>Gunneridae</taxon>
        <taxon>Pentapetalae</taxon>
        <taxon>asterids</taxon>
        <taxon>lamiids</taxon>
        <taxon>Boraginales</taxon>
        <taxon>Boraginaceae</taxon>
        <taxon>Boraginoideae</taxon>
        <taxon>Lithospermeae</taxon>
        <taxon>Lithospermum</taxon>
    </lineage>
</organism>
<evidence type="ECO:0000313" key="2">
    <source>
        <dbReference type="EMBL" id="GAA0143560.1"/>
    </source>
</evidence>
<feature type="region of interest" description="Disordered" evidence="1">
    <location>
        <begin position="174"/>
        <end position="201"/>
    </location>
</feature>
<feature type="compositionally biased region" description="Basic and acidic residues" evidence="1">
    <location>
        <begin position="188"/>
        <end position="201"/>
    </location>
</feature>
<feature type="region of interest" description="Disordered" evidence="1">
    <location>
        <begin position="117"/>
        <end position="138"/>
    </location>
</feature>
<evidence type="ECO:0000256" key="1">
    <source>
        <dbReference type="SAM" id="MobiDB-lite"/>
    </source>
</evidence>
<name>A0AAV3NVW9_LITER</name>
<dbReference type="Proteomes" id="UP001454036">
    <property type="component" value="Unassembled WGS sequence"/>
</dbReference>
<feature type="region of interest" description="Disordered" evidence="1">
    <location>
        <begin position="228"/>
        <end position="248"/>
    </location>
</feature>
<feature type="compositionally biased region" description="Basic and acidic residues" evidence="1">
    <location>
        <begin position="117"/>
        <end position="128"/>
    </location>
</feature>
<evidence type="ECO:0000313" key="3">
    <source>
        <dbReference type="Proteomes" id="UP001454036"/>
    </source>
</evidence>
<comment type="caution">
    <text evidence="2">The sequence shown here is derived from an EMBL/GenBank/DDBJ whole genome shotgun (WGS) entry which is preliminary data.</text>
</comment>
<sequence>MGLENGLTAGITKIRRADEGPTILSFDADTCPLIKAPKNASYCRQQIETYTTAQGTGEDNQPEVQVRVVDGKIQKKNNDDVPHILESEDRNTNGEGEDNQPEFQVSVVDDEIQEKKNDDVPHMSKSEHGNINGEGVNTNGEGLVEDCDATLLCGSEDKERTLTQEMILMYPQFLGDDKPTNTEFDEANYTKKNDDDDGSKDKERTLTQEMILLYPQFLGVEKPANTEFDEANCTKKNNDDDGSQDKERTLTQEMILLYPQFLGVEKPANTE</sequence>
<protein>
    <submittedName>
        <fullName evidence="2">Uncharacterized protein</fullName>
    </submittedName>
</protein>
<keyword evidence="3" id="KW-1185">Reference proteome</keyword>
<feature type="compositionally biased region" description="Basic and acidic residues" evidence="1">
    <location>
        <begin position="232"/>
        <end position="248"/>
    </location>
</feature>
<accession>A0AAV3NVW9</accession>
<feature type="region of interest" description="Disordered" evidence="1">
    <location>
        <begin position="75"/>
        <end position="102"/>
    </location>
</feature>
<reference evidence="2 3" key="1">
    <citation type="submission" date="2024-01" db="EMBL/GenBank/DDBJ databases">
        <title>The complete chloroplast genome sequence of Lithospermum erythrorhizon: insights into the phylogenetic relationship among Boraginaceae species and the maternal lineages of purple gromwells.</title>
        <authorList>
            <person name="Okada T."/>
            <person name="Watanabe K."/>
        </authorList>
    </citation>
    <scope>NUCLEOTIDE SEQUENCE [LARGE SCALE GENOMIC DNA]</scope>
</reference>
<proteinExistence type="predicted"/>
<gene>
    <name evidence="2" type="ORF">LIER_35764</name>
</gene>